<feature type="domain" description="MoaB/Mog" evidence="3">
    <location>
        <begin position="35"/>
        <end position="201"/>
    </location>
</feature>
<dbReference type="Proteomes" id="UP000319829">
    <property type="component" value="Unassembled WGS sequence"/>
</dbReference>
<dbReference type="Pfam" id="PF00994">
    <property type="entry name" value="MoCF_biosynth"/>
    <property type="match status" value="1"/>
</dbReference>
<dbReference type="InterPro" id="IPR008136">
    <property type="entry name" value="CinA_C"/>
</dbReference>
<reference evidence="4 5" key="1">
    <citation type="journal article" date="2019" name="Nat. Microbiol.">
        <title>Mediterranean grassland soil C-N compound turnover is dependent on rainfall and depth, and is mediated by genomically divergent microorganisms.</title>
        <authorList>
            <person name="Diamond S."/>
            <person name="Andeer P.F."/>
            <person name="Li Z."/>
            <person name="Crits-Christoph A."/>
            <person name="Burstein D."/>
            <person name="Anantharaman K."/>
            <person name="Lane K.R."/>
            <person name="Thomas B.C."/>
            <person name="Pan C."/>
            <person name="Northen T.R."/>
            <person name="Banfield J.F."/>
        </authorList>
    </citation>
    <scope>NUCLEOTIDE SEQUENCE [LARGE SCALE GENOMIC DNA]</scope>
    <source>
        <strain evidence="4">WS_4</strain>
    </source>
</reference>
<evidence type="ECO:0000256" key="1">
    <source>
        <dbReference type="HAMAP-Rule" id="MF_00226"/>
    </source>
</evidence>
<gene>
    <name evidence="4" type="ORF">E6K74_06170</name>
</gene>
<dbReference type="PIRSF" id="PIRSF006728">
    <property type="entry name" value="CinA"/>
    <property type="match status" value="1"/>
</dbReference>
<accession>A0A538SSQ6</accession>
<dbReference type="NCBIfam" id="TIGR00200">
    <property type="entry name" value="cinA_nterm"/>
    <property type="match status" value="1"/>
</dbReference>
<dbReference type="NCBIfam" id="TIGR00199">
    <property type="entry name" value="PncC_domain"/>
    <property type="match status" value="1"/>
</dbReference>
<feature type="compositionally biased region" description="Basic residues" evidence="2">
    <location>
        <begin position="18"/>
        <end position="29"/>
    </location>
</feature>
<evidence type="ECO:0000256" key="2">
    <source>
        <dbReference type="SAM" id="MobiDB-lite"/>
    </source>
</evidence>
<dbReference type="EMBL" id="VBOU01000074">
    <property type="protein sequence ID" value="TMQ54334.1"/>
    <property type="molecule type" value="Genomic_DNA"/>
</dbReference>
<dbReference type="Pfam" id="PF02464">
    <property type="entry name" value="CinA"/>
    <property type="match status" value="1"/>
</dbReference>
<dbReference type="Gene3D" id="3.90.950.20">
    <property type="entry name" value="CinA-like"/>
    <property type="match status" value="1"/>
</dbReference>
<dbReference type="PANTHER" id="PTHR13939:SF0">
    <property type="entry name" value="NMN AMIDOHYDROLASE-LIKE PROTEIN YFAY"/>
    <property type="match status" value="1"/>
</dbReference>
<evidence type="ECO:0000313" key="5">
    <source>
        <dbReference type="Proteomes" id="UP000319829"/>
    </source>
</evidence>
<dbReference type="InterPro" id="IPR036653">
    <property type="entry name" value="CinA-like_C"/>
</dbReference>
<dbReference type="PANTHER" id="PTHR13939">
    <property type="entry name" value="NICOTINAMIDE-NUCLEOTIDE AMIDOHYDROLASE PNCC"/>
    <property type="match status" value="1"/>
</dbReference>
<dbReference type="InterPro" id="IPR001453">
    <property type="entry name" value="MoaB/Mog_dom"/>
</dbReference>
<comment type="similarity">
    <text evidence="1">Belongs to the CinA family.</text>
</comment>
<dbReference type="SMART" id="SM00852">
    <property type="entry name" value="MoCF_biosynth"/>
    <property type="match status" value="1"/>
</dbReference>
<feature type="region of interest" description="Disordered" evidence="2">
    <location>
        <begin position="1"/>
        <end position="29"/>
    </location>
</feature>
<comment type="caution">
    <text evidence="4">The sequence shown here is derived from an EMBL/GenBank/DDBJ whole genome shotgun (WGS) entry which is preliminary data.</text>
</comment>
<dbReference type="AlphaFoldDB" id="A0A538SSQ6"/>
<dbReference type="InterPro" id="IPR036425">
    <property type="entry name" value="MoaB/Mog-like_dom_sf"/>
</dbReference>
<dbReference type="SUPFAM" id="SSF142433">
    <property type="entry name" value="CinA-like"/>
    <property type="match status" value="1"/>
</dbReference>
<dbReference type="InterPro" id="IPR050101">
    <property type="entry name" value="CinA"/>
</dbReference>
<organism evidence="4 5">
    <name type="scientific">Eiseniibacteriota bacterium</name>
    <dbReference type="NCBI Taxonomy" id="2212470"/>
    <lineage>
        <taxon>Bacteria</taxon>
        <taxon>Candidatus Eiseniibacteriota</taxon>
    </lineage>
</organism>
<evidence type="ECO:0000313" key="4">
    <source>
        <dbReference type="EMBL" id="TMQ54334.1"/>
    </source>
</evidence>
<evidence type="ECO:0000259" key="3">
    <source>
        <dbReference type="SMART" id="SM00852"/>
    </source>
</evidence>
<dbReference type="InterPro" id="IPR008135">
    <property type="entry name" value="Competence-induced_CinA"/>
</dbReference>
<feature type="compositionally biased region" description="Low complexity" evidence="2">
    <location>
        <begin position="1"/>
        <end position="17"/>
    </location>
</feature>
<dbReference type="CDD" id="cd00885">
    <property type="entry name" value="cinA"/>
    <property type="match status" value="1"/>
</dbReference>
<dbReference type="SUPFAM" id="SSF53218">
    <property type="entry name" value="Molybdenum cofactor biosynthesis proteins"/>
    <property type="match status" value="1"/>
</dbReference>
<dbReference type="Gene3D" id="3.40.980.10">
    <property type="entry name" value="MoaB/Mog-like domain"/>
    <property type="match status" value="1"/>
</dbReference>
<protein>
    <recommendedName>
        <fullName evidence="1">CinA-like protein</fullName>
    </recommendedName>
</protein>
<dbReference type="NCBIfam" id="TIGR00177">
    <property type="entry name" value="molyb_syn"/>
    <property type="match status" value="1"/>
</dbReference>
<dbReference type="Pfam" id="PF18146">
    <property type="entry name" value="CinA_KH"/>
    <property type="match status" value="1"/>
</dbReference>
<dbReference type="InterPro" id="IPR041424">
    <property type="entry name" value="CinA_KH"/>
</dbReference>
<dbReference type="HAMAP" id="MF_00226_B">
    <property type="entry name" value="CinA_B"/>
    <property type="match status" value="1"/>
</dbReference>
<dbReference type="Gene3D" id="3.30.70.2860">
    <property type="match status" value="1"/>
</dbReference>
<name>A0A538SSQ6_UNCEI</name>
<sequence length="453" mass="48524">MSWRGSTPTSRSRSSRGLGRRPRRASLRRTRMTTEIITIGSELLHGLVRNTNIDLISGMLAEAGLRPSYHTTVGDEAEFIAEVFRTAVHRAEVVITTGGLGPTSDDITRKVIATVFRRRLILDRAVLDEIRARFKERGLDMPPINEVQALIPRGAIVIPNARGTAPGLHFTHLKTECFALPGVPSEAEDMLRDYVIPFLKQRNPGLASMIRVVRTIGLSESVLAERLQGFEREEPELKLGTIARASGVDIHLSASSADAMWLQGVLDRGERKLVERAGTVAYGLGSRTLSDVVGEALLTHGLTIATAESFTGGSVGAAVVSTSGSSRYYLGGVVAYSNESKETLLGVSSETLRRVGSVSAEVAKEMARGARERLGASCAVSTTGVAGPEGGTAEKPVGLAHIGYSAQDGDVSERYLFGGSRADIIARASFYALDLVRRSLKAGVPWSEPSSRS</sequence>
<dbReference type="NCBIfam" id="NF001813">
    <property type="entry name" value="PRK00549.1"/>
    <property type="match status" value="1"/>
</dbReference>
<proteinExistence type="inferred from homology"/>